<dbReference type="EMBL" id="MU277234">
    <property type="protein sequence ID" value="KAI0058487.1"/>
    <property type="molecule type" value="Genomic_DNA"/>
</dbReference>
<evidence type="ECO:0000313" key="2">
    <source>
        <dbReference type="Proteomes" id="UP000814140"/>
    </source>
</evidence>
<reference evidence="1" key="2">
    <citation type="journal article" date="2022" name="New Phytol.">
        <title>Evolutionary transition to the ectomycorrhizal habit in the genomes of a hyperdiverse lineage of mushroom-forming fungi.</title>
        <authorList>
            <person name="Looney B."/>
            <person name="Miyauchi S."/>
            <person name="Morin E."/>
            <person name="Drula E."/>
            <person name="Courty P.E."/>
            <person name="Kohler A."/>
            <person name="Kuo A."/>
            <person name="LaButti K."/>
            <person name="Pangilinan J."/>
            <person name="Lipzen A."/>
            <person name="Riley R."/>
            <person name="Andreopoulos W."/>
            <person name="He G."/>
            <person name="Johnson J."/>
            <person name="Nolan M."/>
            <person name="Tritt A."/>
            <person name="Barry K.W."/>
            <person name="Grigoriev I.V."/>
            <person name="Nagy L.G."/>
            <person name="Hibbett D."/>
            <person name="Henrissat B."/>
            <person name="Matheny P.B."/>
            <person name="Labbe J."/>
            <person name="Martin F.M."/>
        </authorList>
    </citation>
    <scope>NUCLEOTIDE SEQUENCE</scope>
    <source>
        <strain evidence="1">HHB10654</strain>
    </source>
</reference>
<reference evidence="1" key="1">
    <citation type="submission" date="2021-03" db="EMBL/GenBank/DDBJ databases">
        <authorList>
            <consortium name="DOE Joint Genome Institute"/>
            <person name="Ahrendt S."/>
            <person name="Looney B.P."/>
            <person name="Miyauchi S."/>
            <person name="Morin E."/>
            <person name="Drula E."/>
            <person name="Courty P.E."/>
            <person name="Chicoki N."/>
            <person name="Fauchery L."/>
            <person name="Kohler A."/>
            <person name="Kuo A."/>
            <person name="Labutti K."/>
            <person name="Pangilinan J."/>
            <person name="Lipzen A."/>
            <person name="Riley R."/>
            <person name="Andreopoulos W."/>
            <person name="He G."/>
            <person name="Johnson J."/>
            <person name="Barry K.W."/>
            <person name="Grigoriev I.V."/>
            <person name="Nagy L."/>
            <person name="Hibbett D."/>
            <person name="Henrissat B."/>
            <person name="Matheny P.B."/>
            <person name="Labbe J."/>
            <person name="Martin F."/>
        </authorList>
    </citation>
    <scope>NUCLEOTIDE SEQUENCE</scope>
    <source>
        <strain evidence="1">HHB10654</strain>
    </source>
</reference>
<proteinExistence type="predicted"/>
<accession>A0ACB8SQJ6</accession>
<comment type="caution">
    <text evidence="1">The sequence shown here is derived from an EMBL/GenBank/DDBJ whole genome shotgun (WGS) entry which is preliminary data.</text>
</comment>
<protein>
    <submittedName>
        <fullName evidence="1">Uncharacterized protein</fullName>
    </submittedName>
</protein>
<evidence type="ECO:0000313" key="1">
    <source>
        <dbReference type="EMBL" id="KAI0058487.1"/>
    </source>
</evidence>
<organism evidence="1 2">
    <name type="scientific">Artomyces pyxidatus</name>
    <dbReference type="NCBI Taxonomy" id="48021"/>
    <lineage>
        <taxon>Eukaryota</taxon>
        <taxon>Fungi</taxon>
        <taxon>Dikarya</taxon>
        <taxon>Basidiomycota</taxon>
        <taxon>Agaricomycotina</taxon>
        <taxon>Agaricomycetes</taxon>
        <taxon>Russulales</taxon>
        <taxon>Auriscalpiaceae</taxon>
        <taxon>Artomyces</taxon>
    </lineage>
</organism>
<keyword evidence="2" id="KW-1185">Reference proteome</keyword>
<sequence>MHFDIDVLLPTLPLQYYSVERSDYVTTVWATGYMGLPTFECGRGVEDDMFLSDHPERRIAGVRRLRTVMDAWPDHPPLPTVLANPAMLDSSEPKVLEAYIRYFHTRKQRLPTVPLRRPLTVPIVVYE</sequence>
<gene>
    <name evidence="1" type="ORF">BV25DRAFT_1919195</name>
</gene>
<name>A0ACB8SQJ6_9AGAM</name>
<dbReference type="Proteomes" id="UP000814140">
    <property type="component" value="Unassembled WGS sequence"/>
</dbReference>